<sequence>MPRYDAVEQEEHDLSAKKEELAETKRKTKKIRDQMIEGRARSDDEADDNDNTSIATEQESAPRKKALSCITK</sequence>
<gene>
    <name evidence="1" type="ORF">V1517DRAFT_342137</name>
</gene>
<proteinExistence type="predicted"/>
<keyword evidence="2" id="KW-1185">Reference proteome</keyword>
<name>A0ACC3TCU2_9ASCO</name>
<protein>
    <submittedName>
        <fullName evidence="1">Uncharacterized protein</fullName>
    </submittedName>
</protein>
<accession>A0ACC3TCU2</accession>
<dbReference type="Proteomes" id="UP001489719">
    <property type="component" value="Unassembled WGS sequence"/>
</dbReference>
<organism evidence="1 2">
    <name type="scientific">Lipomyces orientalis</name>
    <dbReference type="NCBI Taxonomy" id="1233043"/>
    <lineage>
        <taxon>Eukaryota</taxon>
        <taxon>Fungi</taxon>
        <taxon>Dikarya</taxon>
        <taxon>Ascomycota</taxon>
        <taxon>Saccharomycotina</taxon>
        <taxon>Lipomycetes</taxon>
        <taxon>Lipomycetales</taxon>
        <taxon>Lipomycetaceae</taxon>
        <taxon>Lipomyces</taxon>
    </lineage>
</organism>
<dbReference type="EMBL" id="MU970248">
    <property type="protein sequence ID" value="KAK9318989.1"/>
    <property type="molecule type" value="Genomic_DNA"/>
</dbReference>
<evidence type="ECO:0000313" key="2">
    <source>
        <dbReference type="Proteomes" id="UP001489719"/>
    </source>
</evidence>
<evidence type="ECO:0000313" key="1">
    <source>
        <dbReference type="EMBL" id="KAK9318989.1"/>
    </source>
</evidence>
<comment type="caution">
    <text evidence="1">The sequence shown here is derived from an EMBL/GenBank/DDBJ whole genome shotgun (WGS) entry which is preliminary data.</text>
</comment>
<reference evidence="2" key="1">
    <citation type="journal article" date="2024" name="Front. Bioeng. Biotechnol.">
        <title>Genome-scale model development and genomic sequencing of the oleaginous clade Lipomyces.</title>
        <authorList>
            <person name="Czajka J.J."/>
            <person name="Han Y."/>
            <person name="Kim J."/>
            <person name="Mondo S.J."/>
            <person name="Hofstad B.A."/>
            <person name="Robles A."/>
            <person name="Haridas S."/>
            <person name="Riley R."/>
            <person name="LaButti K."/>
            <person name="Pangilinan J."/>
            <person name="Andreopoulos W."/>
            <person name="Lipzen A."/>
            <person name="Yan J."/>
            <person name="Wang M."/>
            <person name="Ng V."/>
            <person name="Grigoriev I.V."/>
            <person name="Spatafora J.W."/>
            <person name="Magnuson J.K."/>
            <person name="Baker S.E."/>
            <person name="Pomraning K.R."/>
        </authorList>
    </citation>
    <scope>NUCLEOTIDE SEQUENCE [LARGE SCALE GENOMIC DNA]</scope>
    <source>
        <strain evidence="2">CBS 10300</strain>
    </source>
</reference>